<evidence type="ECO:0000256" key="2">
    <source>
        <dbReference type="ARBA" id="ARBA00023004"/>
    </source>
</evidence>
<dbReference type="GO" id="GO:0051536">
    <property type="term" value="F:iron-sulfur cluster binding"/>
    <property type="evidence" value="ECO:0007669"/>
    <property type="project" value="UniProtKB-KW"/>
</dbReference>
<evidence type="ECO:0000256" key="3">
    <source>
        <dbReference type="ARBA" id="ARBA00023014"/>
    </source>
</evidence>
<sequence length="277" mass="30733">MKIAVLSGKGGTGKTTVSNNLAINIKNTILIDTDVEEPNSHIFLKPDIEKIDSVFIGYPEVDMNKCNLCGKCGEFCRFNAIIPAKNSVVVFNESCHDCGGCAMVCPTNAITYKQREIGKIYSGKTKYDIDMKYGEINIGEMSGVRIIEEVKEKIKNEEIVIIDSPPGTACSTVAAVEGVDYAILVSEPTPFGVSDMKMVVEMLREMNIPFGLVINKAKLGDDEIYEYANNENIEILAEIPFNKEIAKLYANGELFSIHLKEYKEIFENIYSQILSKL</sequence>
<dbReference type="Proteomes" id="UP000294678">
    <property type="component" value="Unassembled WGS sequence"/>
</dbReference>
<evidence type="ECO:0000313" key="6">
    <source>
        <dbReference type="Proteomes" id="UP000294678"/>
    </source>
</evidence>
<feature type="domain" description="4Fe-4S ferredoxin-type" evidence="4">
    <location>
        <begin position="57"/>
        <end position="85"/>
    </location>
</feature>
<dbReference type="PROSITE" id="PS00198">
    <property type="entry name" value="4FE4S_FER_1"/>
    <property type="match status" value="1"/>
</dbReference>
<dbReference type="EMBL" id="SOBG01000002">
    <property type="protein sequence ID" value="TDT71948.1"/>
    <property type="molecule type" value="Genomic_DNA"/>
</dbReference>
<evidence type="ECO:0000256" key="1">
    <source>
        <dbReference type="ARBA" id="ARBA00022723"/>
    </source>
</evidence>
<dbReference type="GO" id="GO:0046872">
    <property type="term" value="F:metal ion binding"/>
    <property type="evidence" value="ECO:0007669"/>
    <property type="project" value="UniProtKB-KW"/>
</dbReference>
<dbReference type="RefSeq" id="WP_134112537.1">
    <property type="nucleotide sequence ID" value="NZ_SOBG01000002.1"/>
</dbReference>
<dbReference type="InterPro" id="IPR002586">
    <property type="entry name" value="CobQ/CobB/MinD/ParA_Nub-bd_dom"/>
</dbReference>
<dbReference type="PANTHER" id="PTHR43063:SF1">
    <property type="entry name" value="4FE-4S CLUSTER CONTAINING PARA FAMILY ATPASE PROTEIN"/>
    <property type="match status" value="1"/>
</dbReference>
<name>A0AA46DZN6_9FUSO</name>
<dbReference type="InterPro" id="IPR027417">
    <property type="entry name" value="P-loop_NTPase"/>
</dbReference>
<dbReference type="InterPro" id="IPR017900">
    <property type="entry name" value="4Fe4S_Fe_S_CS"/>
</dbReference>
<gene>
    <name evidence="5" type="ORF">EV215_0640</name>
</gene>
<dbReference type="PROSITE" id="PS51379">
    <property type="entry name" value="4FE4S_FER_2"/>
    <property type="match status" value="2"/>
</dbReference>
<dbReference type="Pfam" id="PF00037">
    <property type="entry name" value="Fer4"/>
    <property type="match status" value="2"/>
</dbReference>
<evidence type="ECO:0000259" key="4">
    <source>
        <dbReference type="PROSITE" id="PS51379"/>
    </source>
</evidence>
<dbReference type="Gene3D" id="3.40.50.300">
    <property type="entry name" value="P-loop containing nucleotide triphosphate hydrolases"/>
    <property type="match status" value="1"/>
</dbReference>
<dbReference type="PANTHER" id="PTHR43063">
    <property type="entry name" value="4FE-4S CLUSTER CONTAINING PARA FAMILY ATPASE PROTEIN"/>
    <property type="match status" value="1"/>
</dbReference>
<reference evidence="5 6" key="1">
    <citation type="submission" date="2019-03" db="EMBL/GenBank/DDBJ databases">
        <title>Genomic Encyclopedia of Type Strains, Phase IV (KMG-IV): sequencing the most valuable type-strain genomes for metagenomic binning, comparative biology and taxonomic classification.</title>
        <authorList>
            <person name="Goeker M."/>
        </authorList>
    </citation>
    <scope>NUCLEOTIDE SEQUENCE [LARGE SCALE GENOMIC DNA]</scope>
    <source>
        <strain evidence="5 6">DSM 100055</strain>
    </source>
</reference>
<dbReference type="SUPFAM" id="SSF52540">
    <property type="entry name" value="P-loop containing nucleoside triphosphate hydrolases"/>
    <property type="match status" value="1"/>
</dbReference>
<keyword evidence="2" id="KW-0408">Iron</keyword>
<keyword evidence="1" id="KW-0479">Metal-binding</keyword>
<keyword evidence="6" id="KW-1185">Reference proteome</keyword>
<proteinExistence type="predicted"/>
<accession>A0AA46DZN6</accession>
<protein>
    <submittedName>
        <fullName evidence="5">MinD superfamily P-loop ATPase</fullName>
    </submittedName>
</protein>
<evidence type="ECO:0000313" key="5">
    <source>
        <dbReference type="EMBL" id="TDT71948.1"/>
    </source>
</evidence>
<dbReference type="Pfam" id="PF01656">
    <property type="entry name" value="CbiA"/>
    <property type="match status" value="1"/>
</dbReference>
<dbReference type="Gene3D" id="3.30.70.20">
    <property type="match status" value="1"/>
</dbReference>
<dbReference type="CDD" id="cd03110">
    <property type="entry name" value="SIMIBI_bact_arch"/>
    <property type="match status" value="1"/>
</dbReference>
<organism evidence="5 6">
    <name type="scientific">Hypnocyclicus thermotrophus</name>
    <dbReference type="NCBI Taxonomy" id="1627895"/>
    <lineage>
        <taxon>Bacteria</taxon>
        <taxon>Fusobacteriati</taxon>
        <taxon>Fusobacteriota</taxon>
        <taxon>Fusobacteriia</taxon>
        <taxon>Fusobacteriales</taxon>
        <taxon>Fusobacteriaceae</taxon>
        <taxon>Hypnocyclicus</taxon>
    </lineage>
</organism>
<dbReference type="AlphaFoldDB" id="A0AA46DZN6"/>
<keyword evidence="3" id="KW-0411">Iron-sulfur</keyword>
<dbReference type="InterPro" id="IPR017896">
    <property type="entry name" value="4Fe4S_Fe-S-bd"/>
</dbReference>
<comment type="caution">
    <text evidence="5">The sequence shown here is derived from an EMBL/GenBank/DDBJ whole genome shotgun (WGS) entry which is preliminary data.</text>
</comment>
<feature type="domain" description="4Fe-4S ferredoxin-type" evidence="4">
    <location>
        <begin position="86"/>
        <end position="115"/>
    </location>
</feature>